<accession>A0AAV1SPH5</accession>
<proteinExistence type="predicted"/>
<dbReference type="Proteomes" id="UP001314170">
    <property type="component" value="Unassembled WGS sequence"/>
</dbReference>
<name>A0AAV1SPH5_9ROSI</name>
<evidence type="ECO:0000313" key="2">
    <source>
        <dbReference type="Proteomes" id="UP001314170"/>
    </source>
</evidence>
<sequence length="209" mass="22913">MWALSTVSIGPDLVVADKAPSKLILTEPGFGGIRLAEEGLEVGNRSDGSEAPLNRSTDTDQCPNFFWGCGKVVMSHRKSAETVEITVQVFLHAGYKLFFSFIINAINTANLCNVLTDHEFGGAVCPGMLSITDTNDMERALFTRRVRYPFHPKGPLASFLGFVSNFNKFNTHLNGCTDLDAVHHSQARAVPYTPQSKTRYVQKASSILT</sequence>
<dbReference type="AlphaFoldDB" id="A0AAV1SPH5"/>
<keyword evidence="2" id="KW-1185">Reference proteome</keyword>
<organism evidence="1 2">
    <name type="scientific">Dovyalis caffra</name>
    <dbReference type="NCBI Taxonomy" id="77055"/>
    <lineage>
        <taxon>Eukaryota</taxon>
        <taxon>Viridiplantae</taxon>
        <taxon>Streptophyta</taxon>
        <taxon>Embryophyta</taxon>
        <taxon>Tracheophyta</taxon>
        <taxon>Spermatophyta</taxon>
        <taxon>Magnoliopsida</taxon>
        <taxon>eudicotyledons</taxon>
        <taxon>Gunneridae</taxon>
        <taxon>Pentapetalae</taxon>
        <taxon>rosids</taxon>
        <taxon>fabids</taxon>
        <taxon>Malpighiales</taxon>
        <taxon>Salicaceae</taxon>
        <taxon>Flacourtieae</taxon>
        <taxon>Dovyalis</taxon>
    </lineage>
</organism>
<comment type="caution">
    <text evidence="1">The sequence shown here is derived from an EMBL/GenBank/DDBJ whole genome shotgun (WGS) entry which is preliminary data.</text>
</comment>
<evidence type="ECO:0000313" key="1">
    <source>
        <dbReference type="EMBL" id="CAK7353292.1"/>
    </source>
</evidence>
<dbReference type="EMBL" id="CAWUPB010001194">
    <property type="protein sequence ID" value="CAK7353292.1"/>
    <property type="molecule type" value="Genomic_DNA"/>
</dbReference>
<gene>
    <name evidence="1" type="ORF">DCAF_LOCUS24654</name>
</gene>
<reference evidence="1 2" key="1">
    <citation type="submission" date="2024-01" db="EMBL/GenBank/DDBJ databases">
        <authorList>
            <person name="Waweru B."/>
        </authorList>
    </citation>
    <scope>NUCLEOTIDE SEQUENCE [LARGE SCALE GENOMIC DNA]</scope>
</reference>
<protein>
    <submittedName>
        <fullName evidence="1">Uncharacterized protein</fullName>
    </submittedName>
</protein>